<protein>
    <submittedName>
        <fullName evidence="1">Uncharacterized protein</fullName>
    </submittedName>
</protein>
<proteinExistence type="predicted"/>
<feature type="non-terminal residue" evidence="1">
    <location>
        <position position="1"/>
    </location>
</feature>
<reference evidence="2" key="1">
    <citation type="submission" date="2017-09" db="EMBL/GenBank/DDBJ databases">
        <authorList>
            <person name="Varghese N."/>
            <person name="Submissions S."/>
        </authorList>
    </citation>
    <scope>NUCLEOTIDE SEQUENCE [LARGE SCALE GENOMIC DNA]</scope>
    <source>
        <strain evidence="2">DSM 15103</strain>
    </source>
</reference>
<organism evidence="1 2">
    <name type="scientific">Persephonella hydrogeniphila</name>
    <dbReference type="NCBI Taxonomy" id="198703"/>
    <lineage>
        <taxon>Bacteria</taxon>
        <taxon>Pseudomonadati</taxon>
        <taxon>Aquificota</taxon>
        <taxon>Aquificia</taxon>
        <taxon>Aquificales</taxon>
        <taxon>Hydrogenothermaceae</taxon>
        <taxon>Persephonella</taxon>
    </lineage>
</organism>
<evidence type="ECO:0000313" key="2">
    <source>
        <dbReference type="Proteomes" id="UP000219036"/>
    </source>
</evidence>
<dbReference type="EMBL" id="OBEI01000003">
    <property type="protein sequence ID" value="SNZ07679.1"/>
    <property type="molecule type" value="Genomic_DNA"/>
</dbReference>
<evidence type="ECO:0000313" key="1">
    <source>
        <dbReference type="EMBL" id="SNZ07679.1"/>
    </source>
</evidence>
<dbReference type="Proteomes" id="UP000219036">
    <property type="component" value="Unassembled WGS sequence"/>
</dbReference>
<dbReference type="AlphaFoldDB" id="A0A285NE01"/>
<accession>A0A285NE01</accession>
<sequence length="53" mass="6416">RGRDAEYEEYEYIVPPRFRKNDYQWEKALDQAEWKDTPLAGIDFLHVLSKISK</sequence>
<keyword evidence="2" id="KW-1185">Reference proteome</keyword>
<name>A0A285NE01_9AQUI</name>
<gene>
    <name evidence="1" type="ORF">SAMN06265182_0963</name>
</gene>